<proteinExistence type="predicted"/>
<dbReference type="RefSeq" id="WP_406952275.1">
    <property type="nucleotide sequence ID" value="NZ_JAYMRW010000005.1"/>
</dbReference>
<dbReference type="Proteomes" id="UP001390669">
    <property type="component" value="Unassembled WGS sequence"/>
</dbReference>
<organism evidence="1 2">
    <name type="scientific">Paraburkholderia guartelaensis</name>
    <dbReference type="NCBI Taxonomy" id="2546446"/>
    <lineage>
        <taxon>Bacteria</taxon>
        <taxon>Pseudomonadati</taxon>
        <taxon>Pseudomonadota</taxon>
        <taxon>Betaproteobacteria</taxon>
        <taxon>Burkholderiales</taxon>
        <taxon>Burkholderiaceae</taxon>
        <taxon>Paraburkholderia</taxon>
    </lineage>
</organism>
<keyword evidence="2" id="KW-1185">Reference proteome</keyword>
<reference evidence="1 2" key="1">
    <citation type="submission" date="2024-01" db="EMBL/GenBank/DDBJ databases">
        <title>The diversity of rhizobia nodulating Mimosa spp. in eleven states of Brazil covering several biomes is determined by host plant, location, and edaphic factors.</title>
        <authorList>
            <person name="Rouws L."/>
            <person name="Barauna A."/>
            <person name="Beukes C."/>
            <person name="De Faria S.M."/>
            <person name="Gross E."/>
            <person name="Dos Reis Junior F.B."/>
            <person name="Simon M."/>
            <person name="Maluk M."/>
            <person name="Odee D.W."/>
            <person name="Kenicer G."/>
            <person name="Young J.P.W."/>
            <person name="Reis V.M."/>
            <person name="Zilli J."/>
            <person name="James E.K."/>
        </authorList>
    </citation>
    <scope>NUCLEOTIDE SEQUENCE [LARGE SCALE GENOMIC DNA]</scope>
    <source>
        <strain evidence="1 2">JPY164</strain>
    </source>
</reference>
<comment type="caution">
    <text evidence="1">The sequence shown here is derived from an EMBL/GenBank/DDBJ whole genome shotgun (WGS) entry which is preliminary data.</text>
</comment>
<sequence length="46" mass="5024">MSCLHFRPASTTLFGHVPRTIVAVSSVFQPVAQRARRTLSERIAAG</sequence>
<evidence type="ECO:0000313" key="1">
    <source>
        <dbReference type="EMBL" id="MEM5448502.1"/>
    </source>
</evidence>
<evidence type="ECO:0000313" key="2">
    <source>
        <dbReference type="Proteomes" id="UP001390669"/>
    </source>
</evidence>
<protein>
    <submittedName>
        <fullName evidence="1">Uncharacterized protein</fullName>
    </submittedName>
</protein>
<accession>A0ABU9SAU9</accession>
<dbReference type="EMBL" id="JAYMRW010000005">
    <property type="protein sequence ID" value="MEM5448502.1"/>
    <property type="molecule type" value="Genomic_DNA"/>
</dbReference>
<name>A0ABU9SAU9_9BURK</name>
<gene>
    <name evidence="1" type="ORF">VSR33_13520</name>
</gene>